<reference evidence="8 9" key="1">
    <citation type="journal article" date="2015" name="Sci. Rep.">
        <title>A comparative genomics and reductive dehalogenase gene transcription study of two chloroethene-respiring bacteria, Dehalococcoides mccartyi strains MB and 11a.</title>
        <authorList>
            <person name="Low A."/>
            <person name="Shen Z."/>
            <person name="Cheng D."/>
            <person name="Rogers M.J."/>
            <person name="Lee P.K."/>
            <person name="He J."/>
        </authorList>
    </citation>
    <scope>NUCLEOTIDE SEQUENCE [LARGE SCALE GENOMIC DNA]</scope>
    <source>
        <strain evidence="8 9">MB</strain>
    </source>
</reference>
<dbReference type="GO" id="GO:0005886">
    <property type="term" value="C:plasma membrane"/>
    <property type="evidence" value="ECO:0007669"/>
    <property type="project" value="UniProtKB-SubCell"/>
</dbReference>
<keyword evidence="4 6" id="KW-1133">Transmembrane helix</keyword>
<organism evidence="8 9">
    <name type="scientific">Dehalococcoides mccartyi</name>
    <dbReference type="NCBI Taxonomy" id="61435"/>
    <lineage>
        <taxon>Bacteria</taxon>
        <taxon>Bacillati</taxon>
        <taxon>Chloroflexota</taxon>
        <taxon>Dehalococcoidia</taxon>
        <taxon>Dehalococcoidales</taxon>
        <taxon>Dehalococcoidaceae</taxon>
        <taxon>Dehalococcoides</taxon>
    </lineage>
</organism>
<gene>
    <name evidence="8" type="ORF">DA01_06120</name>
</gene>
<dbReference type="AlphaFoldDB" id="A0A0V8LXK2"/>
<sequence length="63" mass="7299">MDFNWALIAPLIVLQLILLIIAVVDLVKRPKVRWDNKWVWAVIIVFVSVLGPIIYLTLGREED</sequence>
<keyword evidence="3 6" id="KW-0812">Transmembrane</keyword>
<evidence type="ECO:0000256" key="2">
    <source>
        <dbReference type="ARBA" id="ARBA00022475"/>
    </source>
</evidence>
<dbReference type="Pfam" id="PF13396">
    <property type="entry name" value="PLDc_N"/>
    <property type="match status" value="1"/>
</dbReference>
<evidence type="ECO:0000256" key="6">
    <source>
        <dbReference type="SAM" id="Phobius"/>
    </source>
</evidence>
<dbReference type="RefSeq" id="WP_058292883.1">
    <property type="nucleotide sequence ID" value="NZ_JAWQJB010000001.1"/>
</dbReference>
<evidence type="ECO:0000256" key="3">
    <source>
        <dbReference type="ARBA" id="ARBA00022692"/>
    </source>
</evidence>
<accession>A0A0V8LXK2</accession>
<feature type="transmembrane region" description="Helical" evidence="6">
    <location>
        <begin position="6"/>
        <end position="26"/>
    </location>
</feature>
<evidence type="ECO:0000313" key="9">
    <source>
        <dbReference type="Proteomes" id="UP000053577"/>
    </source>
</evidence>
<dbReference type="InterPro" id="IPR027379">
    <property type="entry name" value="CLS_N"/>
</dbReference>
<dbReference type="EMBL" id="JGYD01000027">
    <property type="protein sequence ID" value="KSV16247.1"/>
    <property type="molecule type" value="Genomic_DNA"/>
</dbReference>
<keyword evidence="5 6" id="KW-0472">Membrane</keyword>
<evidence type="ECO:0000256" key="5">
    <source>
        <dbReference type="ARBA" id="ARBA00023136"/>
    </source>
</evidence>
<proteinExistence type="predicted"/>
<dbReference type="OrthoDB" id="166870at2"/>
<dbReference type="PATRIC" id="fig|61435.5.peg.1207"/>
<comment type="subcellular location">
    <subcellularLocation>
        <location evidence="1">Cell membrane</location>
        <topology evidence="1">Multi-pass membrane protein</topology>
    </subcellularLocation>
</comment>
<keyword evidence="2" id="KW-1003">Cell membrane</keyword>
<evidence type="ECO:0000313" key="8">
    <source>
        <dbReference type="EMBL" id="KSV16247.1"/>
    </source>
</evidence>
<dbReference type="Proteomes" id="UP000053577">
    <property type="component" value="Unassembled WGS sequence"/>
</dbReference>
<name>A0A0V8LXK2_9CHLR</name>
<comment type="caution">
    <text evidence="8">The sequence shown here is derived from an EMBL/GenBank/DDBJ whole genome shotgun (WGS) entry which is preliminary data.</text>
</comment>
<evidence type="ECO:0000256" key="1">
    <source>
        <dbReference type="ARBA" id="ARBA00004651"/>
    </source>
</evidence>
<feature type="transmembrane region" description="Helical" evidence="6">
    <location>
        <begin position="38"/>
        <end position="58"/>
    </location>
</feature>
<protein>
    <recommendedName>
        <fullName evidence="7">Cardiolipin synthase N-terminal domain-containing protein</fullName>
    </recommendedName>
</protein>
<evidence type="ECO:0000259" key="7">
    <source>
        <dbReference type="Pfam" id="PF13396"/>
    </source>
</evidence>
<feature type="domain" description="Cardiolipin synthase N-terminal" evidence="7">
    <location>
        <begin position="17"/>
        <end position="60"/>
    </location>
</feature>
<evidence type="ECO:0000256" key="4">
    <source>
        <dbReference type="ARBA" id="ARBA00022989"/>
    </source>
</evidence>